<feature type="binding site" evidence="8">
    <location>
        <begin position="141"/>
        <end position="143"/>
    </location>
    <ligand>
        <name>S-adenosyl-L-methionine</name>
        <dbReference type="ChEBI" id="CHEBI:59789"/>
    </ligand>
</feature>
<dbReference type="GO" id="GO:0016840">
    <property type="term" value="F:carbon-nitrogen lyase activity"/>
    <property type="evidence" value="ECO:0007669"/>
    <property type="project" value="UniProtKB-UniRule"/>
</dbReference>
<feature type="binding site" evidence="8">
    <location>
        <position position="99"/>
    </location>
    <ligand>
        <name>S-adenosyl-L-methionine</name>
        <dbReference type="ChEBI" id="CHEBI:59789"/>
    </ligand>
</feature>
<sequence length="268" mass="29914">MPVSDSVDFDPEVDADGDTTSEETPDGLPINELFYSLQGEGTLAGVPSVFVRTSGCNLRCWFCDSYHTSWEPTHAWLDREQILAEIESHDADHVVLTGGEPLLHEASVDLLEALEDRDYHTTVETNGTIHRDAPIDLASISPKLESSTPTPERAPEGEGAHADRWAERHENDRIDLEALAALVEDYEFQLKFVVTDEDDMPEILDLLEALRGVTDAPIGDDDVLLMPEGATRERLAETRTRVADLAMEYGFRYTPRLHVDLWNDAPET</sequence>
<feature type="binding site" evidence="8">
    <location>
        <position position="52"/>
    </location>
    <ligand>
        <name>substrate</name>
    </ligand>
</feature>
<evidence type="ECO:0000313" key="12">
    <source>
        <dbReference type="Proteomes" id="UP000663203"/>
    </source>
</evidence>
<dbReference type="SFLD" id="SFLDS00029">
    <property type="entry name" value="Radical_SAM"/>
    <property type="match status" value="1"/>
</dbReference>
<dbReference type="InterPro" id="IPR024924">
    <property type="entry name" value="7-CO-7-deazaguanine_synth-like"/>
</dbReference>
<comment type="similarity">
    <text evidence="8">Belongs to the radical SAM superfamily. 7-carboxy-7-deazaguanine synthase family.</text>
</comment>
<comment type="pathway">
    <text evidence="8">Purine metabolism; 7-cyano-7-deazaguanine biosynthesis.</text>
</comment>
<dbReference type="Proteomes" id="UP000663203">
    <property type="component" value="Chromosome"/>
</dbReference>
<keyword evidence="4 8" id="KW-0460">Magnesium</keyword>
<dbReference type="GeneID" id="63188410"/>
<evidence type="ECO:0000256" key="5">
    <source>
        <dbReference type="ARBA" id="ARBA00023004"/>
    </source>
</evidence>
<dbReference type="PIRSF" id="PIRSF000370">
    <property type="entry name" value="QueE"/>
    <property type="match status" value="1"/>
</dbReference>
<proteinExistence type="inferred from homology"/>
<evidence type="ECO:0000256" key="3">
    <source>
        <dbReference type="ARBA" id="ARBA00022723"/>
    </source>
</evidence>
<feature type="binding site" evidence="8">
    <location>
        <position position="65"/>
    </location>
    <ligand>
        <name>Mg(2+)</name>
        <dbReference type="ChEBI" id="CHEBI:18420"/>
    </ligand>
</feature>
<evidence type="ECO:0000313" key="11">
    <source>
        <dbReference type="EMBL" id="QSW98473.1"/>
    </source>
</evidence>
<dbReference type="Gene3D" id="3.20.20.70">
    <property type="entry name" value="Aldolase class I"/>
    <property type="match status" value="1"/>
</dbReference>
<comment type="cofactor">
    <cofactor evidence="8">
        <name>[4Fe-4S] cluster</name>
        <dbReference type="ChEBI" id="CHEBI:49883"/>
    </cofactor>
    <text evidence="8">Binds 1 [4Fe-4S] cluster. The cluster is coordinated with 3 cysteines and an exchangeable S-adenosyl-L-methionine.</text>
</comment>
<dbReference type="PANTHER" id="PTHR42836:SF1">
    <property type="entry name" value="7-CARBOXY-7-DEAZAGUANINE SYNTHASE"/>
    <property type="match status" value="1"/>
</dbReference>
<evidence type="ECO:0000256" key="7">
    <source>
        <dbReference type="ARBA" id="ARBA00023239"/>
    </source>
</evidence>
<feature type="binding site" evidence="8">
    <location>
        <begin position="37"/>
        <end position="39"/>
    </location>
    <ligand>
        <name>substrate</name>
    </ligand>
</feature>
<feature type="binding site" evidence="8">
    <location>
        <position position="97"/>
    </location>
    <ligand>
        <name>substrate</name>
    </ligand>
</feature>
<protein>
    <recommendedName>
        <fullName evidence="8">7-carboxy-7-deazaguanine synthase</fullName>
        <shortName evidence="8">CDG synthase</shortName>
        <ecNumber evidence="8">4.3.99.3</ecNumber>
    </recommendedName>
    <alternativeName>
        <fullName evidence="8">Archaeosine biosynthesis protein QueE</fullName>
    </alternativeName>
</protein>
<feature type="region of interest" description="Disordered" evidence="9">
    <location>
        <begin position="140"/>
        <end position="162"/>
    </location>
</feature>
<keyword evidence="1 8" id="KW-0004">4Fe-4S</keyword>
<feature type="binding site" evidence="8">
    <location>
        <begin position="62"/>
        <end position="64"/>
    </location>
    <ligand>
        <name>S-adenosyl-L-methionine</name>
        <dbReference type="ChEBI" id="CHEBI:59789"/>
    </ligand>
</feature>
<dbReference type="PROSITE" id="PS51918">
    <property type="entry name" value="RADICAL_SAM"/>
    <property type="match status" value="1"/>
</dbReference>
<dbReference type="KEGG" id="hakz:J0X25_13855"/>
<dbReference type="PANTHER" id="PTHR42836">
    <property type="entry name" value="7-CARBOXY-7-DEAZAGUANINE SYNTHASE"/>
    <property type="match status" value="1"/>
</dbReference>
<comment type="cofactor">
    <cofactor evidence="8">
        <name>Mg(2+)</name>
        <dbReference type="ChEBI" id="CHEBI:18420"/>
    </cofactor>
</comment>
<dbReference type="HAMAP" id="MF_00917">
    <property type="entry name" value="QueE"/>
    <property type="match status" value="1"/>
</dbReference>
<dbReference type="InterPro" id="IPR058240">
    <property type="entry name" value="rSAM_sf"/>
</dbReference>
<dbReference type="GO" id="GO:0051539">
    <property type="term" value="F:4 iron, 4 sulfur cluster binding"/>
    <property type="evidence" value="ECO:0007669"/>
    <property type="project" value="UniProtKB-UniRule"/>
</dbReference>
<feature type="binding site" evidence="8">
    <location>
        <position position="56"/>
    </location>
    <ligand>
        <name>[4Fe-4S] cluster</name>
        <dbReference type="ChEBI" id="CHEBI:49883"/>
        <note>4Fe-4S-S-AdoMet</note>
    </ligand>
</feature>
<dbReference type="RefSeq" id="WP_207288082.1">
    <property type="nucleotide sequence ID" value="NZ_CP071462.1"/>
</dbReference>
<dbReference type="GO" id="GO:0000287">
    <property type="term" value="F:magnesium ion binding"/>
    <property type="evidence" value="ECO:0007669"/>
    <property type="project" value="UniProtKB-UniRule"/>
</dbReference>
<dbReference type="AlphaFoldDB" id="A0A8A2V967"/>
<evidence type="ECO:0000256" key="1">
    <source>
        <dbReference type="ARBA" id="ARBA00022485"/>
    </source>
</evidence>
<gene>
    <name evidence="8" type="primary">queE</name>
    <name evidence="11" type="ORF">J0X25_13855</name>
</gene>
<keyword evidence="12" id="KW-1185">Reference proteome</keyword>
<evidence type="ECO:0000256" key="2">
    <source>
        <dbReference type="ARBA" id="ARBA00022691"/>
    </source>
</evidence>
<evidence type="ECO:0000256" key="8">
    <source>
        <dbReference type="HAMAP-Rule" id="MF_00917"/>
    </source>
</evidence>
<evidence type="ECO:0000256" key="4">
    <source>
        <dbReference type="ARBA" id="ARBA00022842"/>
    </source>
</evidence>
<comment type="subunit">
    <text evidence="8">Homodimer.</text>
</comment>
<evidence type="ECO:0000256" key="9">
    <source>
        <dbReference type="SAM" id="MobiDB-lite"/>
    </source>
</evidence>
<keyword evidence="3 8" id="KW-0479">Metal-binding</keyword>
<dbReference type="SUPFAM" id="SSF102114">
    <property type="entry name" value="Radical SAM enzymes"/>
    <property type="match status" value="1"/>
</dbReference>
<comment type="catalytic activity">
    <reaction evidence="8">
        <text>6-carboxy-5,6,7,8-tetrahydropterin + H(+) = 7-carboxy-7-carbaguanine + NH4(+)</text>
        <dbReference type="Rhea" id="RHEA:27974"/>
        <dbReference type="ChEBI" id="CHEBI:15378"/>
        <dbReference type="ChEBI" id="CHEBI:28938"/>
        <dbReference type="ChEBI" id="CHEBI:61032"/>
        <dbReference type="ChEBI" id="CHEBI:61036"/>
        <dbReference type="EC" id="4.3.99.3"/>
    </reaction>
</comment>
<comment type="caution">
    <text evidence="8">Lacks conserved residue(s) required for the propagation of feature annotation.</text>
</comment>
<keyword evidence="5 8" id="KW-0408">Iron</keyword>
<comment type="function">
    <text evidence="8">Catalyzes the complex heterocyclic radical-mediated conversion of 6-carboxy-5,6,7,8-tetrahydropterin (CPH4) to 7-carboxy-7-deazaguanine (CDG), a step common to the biosynthetic pathways of all 7-deazapurine-containing compounds.</text>
</comment>
<feature type="domain" description="Radical SAM core" evidence="10">
    <location>
        <begin position="43"/>
        <end position="264"/>
    </location>
</feature>
<evidence type="ECO:0000259" key="10">
    <source>
        <dbReference type="PROSITE" id="PS51918"/>
    </source>
</evidence>
<name>A0A8A2V967_9EURY</name>
<feature type="binding site" evidence="8">
    <location>
        <position position="63"/>
    </location>
    <ligand>
        <name>[4Fe-4S] cluster</name>
        <dbReference type="ChEBI" id="CHEBI:49883"/>
        <note>4Fe-4S-S-AdoMet</note>
    </ligand>
</feature>
<dbReference type="InterPro" id="IPR013785">
    <property type="entry name" value="Aldolase_TIM"/>
</dbReference>
<dbReference type="EC" id="4.3.99.3" evidence="8"/>
<evidence type="ECO:0000256" key="6">
    <source>
        <dbReference type="ARBA" id="ARBA00023014"/>
    </source>
</evidence>
<dbReference type="GO" id="GO:1904047">
    <property type="term" value="F:S-adenosyl-L-methionine binding"/>
    <property type="evidence" value="ECO:0007669"/>
    <property type="project" value="UniProtKB-UniRule"/>
</dbReference>
<dbReference type="EMBL" id="CP071462">
    <property type="protein sequence ID" value="QSW98473.1"/>
    <property type="molecule type" value="Genomic_DNA"/>
</dbReference>
<dbReference type="InterPro" id="IPR007197">
    <property type="entry name" value="rSAM"/>
</dbReference>
<reference evidence="11 12" key="1">
    <citation type="submission" date="2021-03" db="EMBL/GenBank/DDBJ databases">
        <title>Haloterrigena longa sp. nov. and Haloterrigena limicola sp. nov., extremely halophilic archaea isolated from a salt lake.</title>
        <authorList>
            <person name="Henglin C."/>
        </authorList>
    </citation>
    <scope>NUCLEOTIDE SEQUENCE [LARGE SCALE GENOMIC DNA]</scope>
    <source>
        <strain evidence="11 12">KZCA68</strain>
    </source>
</reference>
<organism evidence="11 12">
    <name type="scientific">Haloterrigena alkaliphila</name>
    <dbReference type="NCBI Taxonomy" id="2816475"/>
    <lineage>
        <taxon>Archaea</taxon>
        <taxon>Methanobacteriati</taxon>
        <taxon>Methanobacteriota</taxon>
        <taxon>Stenosarchaea group</taxon>
        <taxon>Halobacteria</taxon>
        <taxon>Halobacteriales</taxon>
        <taxon>Natrialbaceae</taxon>
        <taxon>Haloterrigena</taxon>
    </lineage>
</organism>
<keyword evidence="2 8" id="KW-0949">S-adenosyl-L-methionine</keyword>
<comment type="cofactor">
    <cofactor evidence="8">
        <name>S-adenosyl-L-methionine</name>
        <dbReference type="ChEBI" id="CHEBI:59789"/>
    </cofactor>
    <text evidence="8">Binds 1 S-adenosyl-L-methionine per subunit.</text>
</comment>
<accession>A0A8A2V967</accession>
<dbReference type="Pfam" id="PF04055">
    <property type="entry name" value="Radical_SAM"/>
    <property type="match status" value="1"/>
</dbReference>
<feature type="binding site" evidence="8">
    <location>
        <position position="60"/>
    </location>
    <ligand>
        <name>[4Fe-4S] cluster</name>
        <dbReference type="ChEBI" id="CHEBI:49883"/>
        <note>4Fe-4S-S-AdoMet</note>
    </ligand>
</feature>
<keyword evidence="7 8" id="KW-0456">Lyase</keyword>
<feature type="compositionally biased region" description="Basic and acidic residues" evidence="9">
    <location>
        <begin position="153"/>
        <end position="162"/>
    </location>
</feature>
<feature type="compositionally biased region" description="Acidic residues" evidence="9">
    <location>
        <begin position="7"/>
        <end position="25"/>
    </location>
</feature>
<dbReference type="UniPathway" id="UPA00391"/>
<keyword evidence="6 8" id="KW-0411">Iron-sulfur</keyword>
<dbReference type="CDD" id="cd01335">
    <property type="entry name" value="Radical_SAM"/>
    <property type="match status" value="1"/>
</dbReference>
<feature type="region of interest" description="Disordered" evidence="9">
    <location>
        <begin position="1"/>
        <end position="28"/>
    </location>
</feature>